<reference evidence="4" key="1">
    <citation type="submission" date="2020-06" db="EMBL/GenBank/DDBJ databases">
        <title>Draft genome of Bugula neritina, a colonial animal packing powerful symbionts and potential medicines.</title>
        <authorList>
            <person name="Rayko M."/>
        </authorList>
    </citation>
    <scope>NUCLEOTIDE SEQUENCE [LARGE SCALE GENOMIC DNA]</scope>
    <source>
        <strain evidence="4">Kwan_BN1</strain>
    </source>
</reference>
<dbReference type="GO" id="GO:0000723">
    <property type="term" value="P:telomere maintenance"/>
    <property type="evidence" value="ECO:0007669"/>
    <property type="project" value="TreeGrafter"/>
</dbReference>
<dbReference type="GO" id="GO:0000400">
    <property type="term" value="F:four-way junction DNA binding"/>
    <property type="evidence" value="ECO:0007669"/>
    <property type="project" value="TreeGrafter"/>
</dbReference>
<dbReference type="GO" id="GO:0005815">
    <property type="term" value="C:microtubule organizing center"/>
    <property type="evidence" value="ECO:0007669"/>
    <property type="project" value="TreeGrafter"/>
</dbReference>
<dbReference type="Proteomes" id="UP000593567">
    <property type="component" value="Unassembled WGS sequence"/>
</dbReference>
<protein>
    <submittedName>
        <fullName evidence="4">RAD51D</fullName>
    </submittedName>
</protein>
<evidence type="ECO:0000313" key="5">
    <source>
        <dbReference type="Proteomes" id="UP000593567"/>
    </source>
</evidence>
<dbReference type="GO" id="GO:0140664">
    <property type="term" value="F:ATP-dependent DNA damage sensor activity"/>
    <property type="evidence" value="ECO:0007669"/>
    <property type="project" value="InterPro"/>
</dbReference>
<proteinExistence type="predicted"/>
<dbReference type="GO" id="GO:0005657">
    <property type="term" value="C:replication fork"/>
    <property type="evidence" value="ECO:0007669"/>
    <property type="project" value="TreeGrafter"/>
</dbReference>
<dbReference type="GO" id="GO:0000724">
    <property type="term" value="P:double-strand break repair via homologous recombination"/>
    <property type="evidence" value="ECO:0007669"/>
    <property type="project" value="TreeGrafter"/>
</dbReference>
<evidence type="ECO:0000256" key="1">
    <source>
        <dbReference type="ARBA" id="ARBA00004123"/>
    </source>
</evidence>
<comment type="subcellular location">
    <subcellularLocation>
        <location evidence="1">Nucleus</location>
    </subcellularLocation>
</comment>
<name>A0A7J7K1F2_BUGNE</name>
<dbReference type="AlphaFoldDB" id="A0A7J7K1F2"/>
<comment type="caution">
    <text evidence="4">The sequence shown here is derived from an EMBL/GenBank/DDBJ whole genome shotgun (WGS) entry which is preliminary data.</text>
</comment>
<feature type="domain" description="RecA family profile 1" evidence="3">
    <location>
        <begin position="79"/>
        <end position="214"/>
    </location>
</feature>
<organism evidence="4 5">
    <name type="scientific">Bugula neritina</name>
    <name type="common">Brown bryozoan</name>
    <name type="synonym">Sertularia neritina</name>
    <dbReference type="NCBI Taxonomy" id="10212"/>
    <lineage>
        <taxon>Eukaryota</taxon>
        <taxon>Metazoa</taxon>
        <taxon>Spiralia</taxon>
        <taxon>Lophotrochozoa</taxon>
        <taxon>Bryozoa</taxon>
        <taxon>Gymnolaemata</taxon>
        <taxon>Cheilostomatida</taxon>
        <taxon>Flustrina</taxon>
        <taxon>Buguloidea</taxon>
        <taxon>Bugulidae</taxon>
        <taxon>Bugula</taxon>
    </lineage>
</organism>
<dbReference type="GO" id="GO:0005524">
    <property type="term" value="F:ATP binding"/>
    <property type="evidence" value="ECO:0007669"/>
    <property type="project" value="InterPro"/>
</dbReference>
<dbReference type="PROSITE" id="PS50162">
    <property type="entry name" value="RECA_2"/>
    <property type="match status" value="1"/>
</dbReference>
<dbReference type="GO" id="GO:0033063">
    <property type="term" value="C:Rad51B-Rad51C-Rad51D-XRCC2 complex"/>
    <property type="evidence" value="ECO:0007669"/>
    <property type="project" value="TreeGrafter"/>
</dbReference>
<dbReference type="PANTHER" id="PTHR46457">
    <property type="entry name" value="DNA REPAIR PROTEIN RAD51 HOMOLOG 4"/>
    <property type="match status" value="1"/>
</dbReference>
<evidence type="ECO:0000256" key="2">
    <source>
        <dbReference type="ARBA" id="ARBA00023242"/>
    </source>
</evidence>
<dbReference type="SUPFAM" id="SSF52540">
    <property type="entry name" value="P-loop containing nucleoside triphosphate hydrolases"/>
    <property type="match status" value="1"/>
</dbReference>
<evidence type="ECO:0000313" key="4">
    <source>
        <dbReference type="EMBL" id="KAF6032460.1"/>
    </source>
</evidence>
<keyword evidence="2" id="KW-0539">Nucleus</keyword>
<dbReference type="InterPro" id="IPR020588">
    <property type="entry name" value="RecA_ATP-bd"/>
</dbReference>
<keyword evidence="5" id="KW-1185">Reference proteome</keyword>
<dbReference type="PANTHER" id="PTHR46457:SF1">
    <property type="entry name" value="DNA REPAIR PROTEIN RAD51 HOMOLOG 4"/>
    <property type="match status" value="1"/>
</dbReference>
<accession>A0A7J7K1F2</accession>
<evidence type="ECO:0000259" key="3">
    <source>
        <dbReference type="PROSITE" id="PS50162"/>
    </source>
</evidence>
<dbReference type="InterPro" id="IPR027417">
    <property type="entry name" value="P-loop_NTPase"/>
</dbReference>
<dbReference type="GO" id="GO:0007131">
    <property type="term" value="P:reciprocal meiotic recombination"/>
    <property type="evidence" value="ECO:0007669"/>
    <property type="project" value="TreeGrafter"/>
</dbReference>
<dbReference type="InterPro" id="IPR051988">
    <property type="entry name" value="HRR_RAD51_Paralog"/>
</dbReference>
<dbReference type="EMBL" id="VXIV02001507">
    <property type="protein sequence ID" value="KAF6032460.1"/>
    <property type="molecule type" value="Genomic_DNA"/>
</dbReference>
<gene>
    <name evidence="4" type="ORF">EB796_009274</name>
</gene>
<dbReference type="Pfam" id="PF08423">
    <property type="entry name" value="Rad51"/>
    <property type="match status" value="1"/>
</dbReference>
<dbReference type="GO" id="GO:0042148">
    <property type="term" value="P:DNA strand invasion"/>
    <property type="evidence" value="ECO:0007669"/>
    <property type="project" value="TreeGrafter"/>
</dbReference>
<dbReference type="OrthoDB" id="336321at2759"/>
<dbReference type="Gene3D" id="3.40.50.300">
    <property type="entry name" value="P-loop containing nucleotide triphosphate hydrolases"/>
    <property type="match status" value="2"/>
</dbReference>
<dbReference type="InterPro" id="IPR013632">
    <property type="entry name" value="Rad51_C"/>
</dbReference>
<dbReference type="GO" id="GO:0003697">
    <property type="term" value="F:single-stranded DNA binding"/>
    <property type="evidence" value="ECO:0007669"/>
    <property type="project" value="TreeGrafter"/>
</dbReference>
<sequence length="265" mass="29377">MVKVAEVAYEVLGEVVAKSFNNEGFLSAEDFLKNFEQVKEANKHTIGEQNVMLLRCAIISKHKCLLRSGQYLSKKALEQTLVLRTGSSKLDKLLDGGFRTGEVVEVYGRSGQGKTQLMIHTTILACFRQRLCPIFDVFALQELLYTFIEAKKSKSHEVYTKVKLIVLDNISALLSPILEYKSSEGYAVVNSVSTLLRRLSVELNIAVLVINGTVTDVGPRGLPKSALGVYWQQTADKQLLLMGYQETPTLSYNCQITASAHAPIT</sequence>